<dbReference type="AlphaFoldDB" id="A0A6P8IRQ2"/>
<dbReference type="GO" id="GO:0046475">
    <property type="term" value="P:glycerophospholipid catabolic process"/>
    <property type="evidence" value="ECO:0007669"/>
    <property type="project" value="TreeGrafter"/>
</dbReference>
<dbReference type="InterPro" id="IPR030395">
    <property type="entry name" value="GP_PDE_dom"/>
</dbReference>
<dbReference type="PANTHER" id="PTHR22958">
    <property type="entry name" value="GLYCEROPHOSPHORYL DIESTER PHOSPHODIESTERASE"/>
    <property type="match status" value="1"/>
</dbReference>
<evidence type="ECO:0000313" key="4">
    <source>
        <dbReference type="Proteomes" id="UP000515163"/>
    </source>
</evidence>
<dbReference type="GeneID" id="116304130"/>
<feature type="compositionally biased region" description="Basic and acidic residues" evidence="2">
    <location>
        <begin position="163"/>
        <end position="178"/>
    </location>
</feature>
<dbReference type="RefSeq" id="XP_031569649.1">
    <property type="nucleotide sequence ID" value="XM_031713789.1"/>
</dbReference>
<dbReference type="InterPro" id="IPR017946">
    <property type="entry name" value="PLC-like_Pdiesterase_TIM-brl"/>
</dbReference>
<dbReference type="InterPro" id="IPR051578">
    <property type="entry name" value="GDPD"/>
</dbReference>
<evidence type="ECO:0000313" key="5">
    <source>
        <dbReference type="RefSeq" id="XP_031569649.1"/>
    </source>
</evidence>
<organism evidence="4 5">
    <name type="scientific">Actinia tenebrosa</name>
    <name type="common">Australian red waratah sea anemone</name>
    <dbReference type="NCBI Taxonomy" id="6105"/>
    <lineage>
        <taxon>Eukaryota</taxon>
        <taxon>Metazoa</taxon>
        <taxon>Cnidaria</taxon>
        <taxon>Anthozoa</taxon>
        <taxon>Hexacorallia</taxon>
        <taxon>Actiniaria</taxon>
        <taxon>Actiniidae</taxon>
        <taxon>Actinia</taxon>
    </lineage>
</organism>
<accession>A0A6P8IRQ2</accession>
<dbReference type="PROSITE" id="PS51704">
    <property type="entry name" value="GP_PDE"/>
    <property type="match status" value="1"/>
</dbReference>
<evidence type="ECO:0000256" key="2">
    <source>
        <dbReference type="SAM" id="MobiDB-lite"/>
    </source>
</evidence>
<proteinExistence type="predicted"/>
<dbReference type="GO" id="GO:0047389">
    <property type="term" value="F:glycerophosphocholine phosphodiesterase activity"/>
    <property type="evidence" value="ECO:0007669"/>
    <property type="project" value="TreeGrafter"/>
</dbReference>
<dbReference type="KEGG" id="aten:116304130"/>
<feature type="region of interest" description="Disordered" evidence="2">
    <location>
        <begin position="159"/>
        <end position="179"/>
    </location>
</feature>
<dbReference type="PANTHER" id="PTHR22958:SF1">
    <property type="entry name" value="GLYCEROPHOSPHOCHOLINE PHOSPHODIESTERASE GPCPD1"/>
    <property type="match status" value="1"/>
</dbReference>
<keyword evidence="1" id="KW-0378">Hydrolase</keyword>
<dbReference type="InterPro" id="IPR057506">
    <property type="entry name" value="C2_GPCPD1"/>
</dbReference>
<dbReference type="Pfam" id="PF03009">
    <property type="entry name" value="GDPD"/>
    <property type="match status" value="1"/>
</dbReference>
<protein>
    <submittedName>
        <fullName evidence="5">Glycerophosphocholine phosphodiesterase GPCPD1-like</fullName>
    </submittedName>
</protein>
<dbReference type="Proteomes" id="UP000515163">
    <property type="component" value="Unplaced"/>
</dbReference>
<reference evidence="5" key="1">
    <citation type="submission" date="2025-08" db="UniProtKB">
        <authorList>
            <consortium name="RefSeq"/>
        </authorList>
    </citation>
    <scope>IDENTIFICATION</scope>
    <source>
        <tissue evidence="5">Tentacle</tissue>
    </source>
</reference>
<keyword evidence="4" id="KW-1185">Reference proteome</keyword>
<name>A0A6P8IRQ2_ACTTE</name>
<dbReference type="CDD" id="cd08572">
    <property type="entry name" value="GDPD_GDE5_like"/>
    <property type="match status" value="1"/>
</dbReference>
<sequence>MAAADSIEVDLHLHSSTRHPIELQRSGPKDLKYNVRISAIHRQTVCERGSKNIILKILREYDCIEVKGDDHNEIFNETDFFTYSVSTTDLTTLGFTINVFNKVTDDSATSHLGQGHITPLQLSGSNGTLIVPLIDKSFQTIGTISVDYLLVKPWHHPLNTPSEQDRHTRGLKDQKKDGSYVCGHRGAGESFGSTKPWEYPENTISAFKAAHRMGIDFAEMDVQISKDNVPVIFHDTMVKLCLETFPSSPSKESKSTFFEIPVKDLTAEQMKTIKVWEWSEMAANQGARNKGLKRKHDENNTSTSSSSKPDVTVDYMLFPTLEEALCEVPQELGFFIELKYPFREMYEESIDHLCIDKNQFVDSILQVIFDKAGARKILLGCFDPDICVLCQSKQSRHPVFLITQGQNTIWDPYLDIRARTTEMAVAFAKSENLDGIHIFSSLLFDRPASIEKILQKGLTLIAWGHENDKPEKKKWLVEHGVHCVQVDDIFESTRNHTTSD</sequence>
<evidence type="ECO:0000256" key="1">
    <source>
        <dbReference type="ARBA" id="ARBA00022801"/>
    </source>
</evidence>
<feature type="region of interest" description="Disordered" evidence="2">
    <location>
        <begin position="287"/>
        <end position="308"/>
    </location>
</feature>
<feature type="domain" description="GP-PDE" evidence="3">
    <location>
        <begin position="179"/>
        <end position="496"/>
    </location>
</feature>
<dbReference type="SUPFAM" id="SSF51695">
    <property type="entry name" value="PLC-like phosphodiesterases"/>
    <property type="match status" value="1"/>
</dbReference>
<evidence type="ECO:0000259" key="3">
    <source>
        <dbReference type="PROSITE" id="PS51704"/>
    </source>
</evidence>
<dbReference type="InParanoid" id="A0A6P8IRQ2"/>
<dbReference type="Gene3D" id="3.20.20.190">
    <property type="entry name" value="Phosphatidylinositol (PI) phosphodiesterase"/>
    <property type="match status" value="1"/>
</dbReference>
<gene>
    <name evidence="5" type="primary">LOC116304130</name>
</gene>
<dbReference type="OrthoDB" id="1058301at2759"/>
<dbReference type="FunCoup" id="A0A6P8IRQ2">
    <property type="interactions" value="699"/>
</dbReference>
<dbReference type="Pfam" id="PF25329">
    <property type="entry name" value="C2_GDE1"/>
    <property type="match status" value="1"/>
</dbReference>